<reference evidence="2" key="1">
    <citation type="submission" date="2023-07" db="EMBL/GenBank/DDBJ databases">
        <title>Functional and genomic diversity of the sorghum phyllosphere microbiome.</title>
        <authorList>
            <person name="Shade A."/>
        </authorList>
    </citation>
    <scope>NUCLEOTIDE SEQUENCE</scope>
    <source>
        <strain evidence="2">SORGH_AS_0457</strain>
    </source>
</reference>
<proteinExistence type="predicted"/>
<dbReference type="GO" id="GO:0005737">
    <property type="term" value="C:cytoplasm"/>
    <property type="evidence" value="ECO:0007669"/>
    <property type="project" value="InterPro"/>
</dbReference>
<dbReference type="Pfam" id="PF08845">
    <property type="entry name" value="SymE_toxin"/>
    <property type="match status" value="1"/>
</dbReference>
<feature type="domain" description="Toxin SymE-like" evidence="1">
    <location>
        <begin position="45"/>
        <end position="78"/>
    </location>
</feature>
<accession>A0AAP5AG14</accession>
<evidence type="ECO:0000259" key="1">
    <source>
        <dbReference type="Pfam" id="PF08845"/>
    </source>
</evidence>
<dbReference type="GO" id="GO:0003723">
    <property type="term" value="F:RNA binding"/>
    <property type="evidence" value="ECO:0007669"/>
    <property type="project" value="InterPro"/>
</dbReference>
<dbReference type="GO" id="GO:0016788">
    <property type="term" value="F:hydrolase activity, acting on ester bonds"/>
    <property type="evidence" value="ECO:0007669"/>
    <property type="project" value="InterPro"/>
</dbReference>
<evidence type="ECO:0000313" key="3">
    <source>
        <dbReference type="Proteomes" id="UP001226084"/>
    </source>
</evidence>
<organism evidence="2 3">
    <name type="scientific">Stenotrophomonas rhizophila</name>
    <dbReference type="NCBI Taxonomy" id="216778"/>
    <lineage>
        <taxon>Bacteria</taxon>
        <taxon>Pseudomonadati</taxon>
        <taxon>Pseudomonadota</taxon>
        <taxon>Gammaproteobacteria</taxon>
        <taxon>Lysobacterales</taxon>
        <taxon>Lysobacteraceae</taxon>
        <taxon>Stenotrophomonas</taxon>
    </lineage>
</organism>
<comment type="caution">
    <text evidence="2">The sequence shown here is derived from an EMBL/GenBank/DDBJ whole genome shotgun (WGS) entry which is preliminary data.</text>
</comment>
<dbReference type="GO" id="GO:0016070">
    <property type="term" value="P:RNA metabolic process"/>
    <property type="evidence" value="ECO:0007669"/>
    <property type="project" value="InterPro"/>
</dbReference>
<dbReference type="InterPro" id="IPR014944">
    <property type="entry name" value="Toxin_SymE-like"/>
</dbReference>
<sequence length="104" mass="11842">MHDNKDDSRADARSRVTYHWRMPRTVLIGADRQDDDEPRAGEVLIPSLHLRGMWMTTAGMETGSRVSLHIAPGCLLLRMVNPVVRVACRPGWYQAAQDSTRARW</sequence>
<evidence type="ECO:0000313" key="2">
    <source>
        <dbReference type="EMBL" id="MDQ1106858.1"/>
    </source>
</evidence>
<dbReference type="EMBL" id="JAUTAS010000001">
    <property type="protein sequence ID" value="MDQ1106858.1"/>
    <property type="molecule type" value="Genomic_DNA"/>
</dbReference>
<dbReference type="Proteomes" id="UP001226084">
    <property type="component" value="Unassembled WGS sequence"/>
</dbReference>
<protein>
    <submittedName>
        <fullName evidence="2">Toxic protein SymE</fullName>
    </submittedName>
</protein>
<dbReference type="AlphaFoldDB" id="A0AAP5AG14"/>
<name>A0AAP5AG14_9GAMM</name>
<gene>
    <name evidence="2" type="ORF">QE424_000017</name>
</gene>